<keyword evidence="3" id="KW-1185">Reference proteome</keyword>
<accession>A0A1W2E941</accession>
<evidence type="ECO:0000256" key="1">
    <source>
        <dbReference type="ARBA" id="ARBA00022723"/>
    </source>
</evidence>
<dbReference type="Proteomes" id="UP000192674">
    <property type="component" value="Unassembled WGS sequence"/>
</dbReference>
<dbReference type="InterPro" id="IPR018527">
    <property type="entry name" value="Rubredoxin_Fe_BS"/>
</dbReference>
<dbReference type="GO" id="GO:0046872">
    <property type="term" value="F:metal ion binding"/>
    <property type="evidence" value="ECO:0007669"/>
    <property type="project" value="UniProtKB-KW"/>
</dbReference>
<keyword evidence="1" id="KW-0479">Metal-binding</keyword>
<proteinExistence type="predicted"/>
<dbReference type="OrthoDB" id="3680350at2"/>
<dbReference type="EMBL" id="FWXV01000003">
    <property type="protein sequence ID" value="SMD06274.1"/>
    <property type="molecule type" value="Genomic_DNA"/>
</dbReference>
<gene>
    <name evidence="2" type="ORF">SAMN05661093_04078</name>
</gene>
<name>A0A1W2E941_KIBAR</name>
<dbReference type="RefSeq" id="WP_143446464.1">
    <property type="nucleotide sequence ID" value="NZ_FWXV01000003.1"/>
</dbReference>
<dbReference type="PROSITE" id="PS00202">
    <property type="entry name" value="RUBREDOXIN"/>
    <property type="match status" value="1"/>
</dbReference>
<protein>
    <submittedName>
        <fullName evidence="2">Uncharacterized protein</fullName>
    </submittedName>
</protein>
<evidence type="ECO:0000313" key="3">
    <source>
        <dbReference type="Proteomes" id="UP000192674"/>
    </source>
</evidence>
<reference evidence="2 3" key="1">
    <citation type="submission" date="2017-04" db="EMBL/GenBank/DDBJ databases">
        <authorList>
            <person name="Afonso C.L."/>
            <person name="Miller P.J."/>
            <person name="Scott M.A."/>
            <person name="Spackman E."/>
            <person name="Goraichik I."/>
            <person name="Dimitrov K.M."/>
            <person name="Suarez D.L."/>
            <person name="Swayne D.E."/>
        </authorList>
    </citation>
    <scope>NUCLEOTIDE SEQUENCE [LARGE SCALE GENOMIC DNA]</scope>
    <source>
        <strain evidence="2 3">DSM 43828</strain>
    </source>
</reference>
<organism evidence="2 3">
    <name type="scientific">Kibdelosporangium aridum</name>
    <dbReference type="NCBI Taxonomy" id="2030"/>
    <lineage>
        <taxon>Bacteria</taxon>
        <taxon>Bacillati</taxon>
        <taxon>Actinomycetota</taxon>
        <taxon>Actinomycetes</taxon>
        <taxon>Pseudonocardiales</taxon>
        <taxon>Pseudonocardiaceae</taxon>
        <taxon>Kibdelosporangium</taxon>
    </lineage>
</organism>
<evidence type="ECO:0000313" key="2">
    <source>
        <dbReference type="EMBL" id="SMD06274.1"/>
    </source>
</evidence>
<sequence>MPSAYFVAELDCPVCGSRSPADESIELVTPLVDGGFWTVGESDPDFTWRNIRVYYPILREPVDDEPVQLLETWVCPTCGSTAWARITFEDTVIKQIAAVPLDVLTVSTAHAISEDVGQPYQEITGEELFPGGNIRIDFRERLLAALQR</sequence>
<dbReference type="AlphaFoldDB" id="A0A1W2E941"/>